<organism evidence="2 3">
    <name type="scientific">Acetanaerobacterium elongatum</name>
    <dbReference type="NCBI Taxonomy" id="258515"/>
    <lineage>
        <taxon>Bacteria</taxon>
        <taxon>Bacillati</taxon>
        <taxon>Bacillota</taxon>
        <taxon>Clostridia</taxon>
        <taxon>Eubacteriales</taxon>
        <taxon>Oscillospiraceae</taxon>
        <taxon>Acetanaerobacterium</taxon>
    </lineage>
</organism>
<dbReference type="InterPro" id="IPR010390">
    <property type="entry name" value="ABC-2_transporter-like"/>
</dbReference>
<dbReference type="Proteomes" id="UP000199182">
    <property type="component" value="Unassembled WGS sequence"/>
</dbReference>
<feature type="transmembrane region" description="Helical" evidence="1">
    <location>
        <begin position="239"/>
        <end position="260"/>
    </location>
</feature>
<dbReference type="AlphaFoldDB" id="A0A1H0FSS4"/>
<feature type="transmembrane region" description="Helical" evidence="1">
    <location>
        <begin position="209"/>
        <end position="232"/>
    </location>
</feature>
<protein>
    <submittedName>
        <fullName evidence="2">ABC-2 type transport system permease protein</fullName>
    </submittedName>
</protein>
<keyword evidence="1" id="KW-0472">Membrane</keyword>
<keyword evidence="1" id="KW-0812">Transmembrane</keyword>
<gene>
    <name evidence="2" type="ORF">SAMN05192585_1439</name>
</gene>
<dbReference type="Pfam" id="PF06182">
    <property type="entry name" value="ABC2_membrane_6"/>
    <property type="match status" value="1"/>
</dbReference>
<dbReference type="PANTHER" id="PTHR36833">
    <property type="entry name" value="SLR0610 PROTEIN-RELATED"/>
    <property type="match status" value="1"/>
</dbReference>
<feature type="transmembrane region" description="Helical" evidence="1">
    <location>
        <begin position="41"/>
        <end position="57"/>
    </location>
</feature>
<dbReference type="EMBL" id="FNID01000043">
    <property type="protein sequence ID" value="SDN97728.1"/>
    <property type="molecule type" value="Genomic_DNA"/>
</dbReference>
<evidence type="ECO:0000256" key="1">
    <source>
        <dbReference type="SAM" id="Phobius"/>
    </source>
</evidence>
<sequence>MKQILTAIKKHLILWGILMKNSLMSQLEYRVNFYTGMAMELGYLLAKTVYIIVIYKAGIPINGLSPDEVLVFFGTYMIVTASYAGIYASNFWGMSDQVRNGDLDLLLVKPVSTQFILTLKRSDLSCVIIDVGTGIAAVAIGLSRLKLSVGILSILGYIGYVLAGSVVGYALFLLPQLLTFWFVKTEAVSALVDSFWDFNNMPMGIYNRAIQSVGVFLIPIFVVTNFPALFILRRMEPLYAVWGILCPVLLLTLASLAFRFSLKRYASASS</sequence>
<reference evidence="2 3" key="1">
    <citation type="submission" date="2016-10" db="EMBL/GenBank/DDBJ databases">
        <authorList>
            <person name="de Groot N.N."/>
        </authorList>
    </citation>
    <scope>NUCLEOTIDE SEQUENCE [LARGE SCALE GENOMIC DNA]</scope>
    <source>
        <strain evidence="2 3">CGMCC 1.5012</strain>
    </source>
</reference>
<dbReference type="PANTHER" id="PTHR36833:SF1">
    <property type="entry name" value="INTEGRAL MEMBRANE TRANSPORT PROTEIN"/>
    <property type="match status" value="1"/>
</dbReference>
<name>A0A1H0FSS4_9FIRM</name>
<keyword evidence="3" id="KW-1185">Reference proteome</keyword>
<proteinExistence type="predicted"/>
<dbReference type="STRING" id="258515.SAMN05192585_1439"/>
<dbReference type="RefSeq" id="WP_092643016.1">
    <property type="nucleotide sequence ID" value="NZ_FNID01000043.1"/>
</dbReference>
<feature type="transmembrane region" description="Helical" evidence="1">
    <location>
        <begin position="69"/>
        <end position="88"/>
    </location>
</feature>
<feature type="transmembrane region" description="Helical" evidence="1">
    <location>
        <begin position="154"/>
        <end position="174"/>
    </location>
</feature>
<dbReference type="OrthoDB" id="9788195at2"/>
<accession>A0A1H0FSS4</accession>
<keyword evidence="1" id="KW-1133">Transmembrane helix</keyword>
<evidence type="ECO:0000313" key="2">
    <source>
        <dbReference type="EMBL" id="SDN97728.1"/>
    </source>
</evidence>
<evidence type="ECO:0000313" key="3">
    <source>
        <dbReference type="Proteomes" id="UP000199182"/>
    </source>
</evidence>